<protein>
    <submittedName>
        <fullName evidence="2">Uncharacterized protein</fullName>
    </submittedName>
</protein>
<dbReference type="Proteomes" id="UP001153365">
    <property type="component" value="Unassembled WGS sequence"/>
</dbReference>
<organism evidence="2 3">
    <name type="scientific">Phakopsora pachyrhizi</name>
    <name type="common">Asian soybean rust disease fungus</name>
    <dbReference type="NCBI Taxonomy" id="170000"/>
    <lineage>
        <taxon>Eukaryota</taxon>
        <taxon>Fungi</taxon>
        <taxon>Dikarya</taxon>
        <taxon>Basidiomycota</taxon>
        <taxon>Pucciniomycotina</taxon>
        <taxon>Pucciniomycetes</taxon>
        <taxon>Pucciniales</taxon>
        <taxon>Phakopsoraceae</taxon>
        <taxon>Phakopsora</taxon>
    </lineage>
</organism>
<dbReference type="EMBL" id="CALTRL010001968">
    <property type="protein sequence ID" value="CAH7674282.1"/>
    <property type="molecule type" value="Genomic_DNA"/>
</dbReference>
<proteinExistence type="predicted"/>
<dbReference type="AlphaFoldDB" id="A0AAV0AW01"/>
<evidence type="ECO:0000313" key="2">
    <source>
        <dbReference type="EMBL" id="CAH7674282.1"/>
    </source>
</evidence>
<evidence type="ECO:0000313" key="3">
    <source>
        <dbReference type="Proteomes" id="UP001153365"/>
    </source>
</evidence>
<comment type="caution">
    <text evidence="2">The sequence shown here is derived from an EMBL/GenBank/DDBJ whole genome shotgun (WGS) entry which is preliminary data.</text>
</comment>
<feature type="compositionally biased region" description="Polar residues" evidence="1">
    <location>
        <begin position="193"/>
        <end position="203"/>
    </location>
</feature>
<name>A0AAV0AW01_PHAPC</name>
<gene>
    <name evidence="2" type="ORF">PPACK8108_LOCUS9192</name>
</gene>
<sequence length="611" mass="71266">MILNEINLFIIHFTFFTKQIPTKMFSLRVFFIFWLSSSVIMLGKGVQGSFPFNSFGEVEEHVSHDSASWNSRDLYNPPQNVHVDERNHIVPSAYPVNSDFSNQMTGEENINWVEESPLVEWFNHPDSLIQYENQQEPYHGSMFPHENTLDQYSNFQEAMNYYHHEPWNLPPVESSSFSGQNHQKKTHPHAGSFQDQGTSSYTVQPMYDGNFHDGYHLNFAPNNGEFRHADSPFESQANQNLETPHDEPMTENPALMQNDFHLLEIRNRVYQNHDPEALNLDSASSSYNSGPMSTVTEIERMRNSLEYEHMILTTSKKRLTRKQLARLEVIRSNIEMIDLAKILKKEFSTCPKETAQKFANYFYNRFQTTGELKKLTEKNVDKEIPAIIYGDEDKEDETSNKSALFRRKTFLKMDMVFQIQWEDSDKLIGHISQFAAKFSNHLGEAKNECTQKHITKISIMGIVFMKIIAKKYSKYHDSIEFGDDKSLINYTKKFWNHCFSNDEDMNEGLIKFFMSIRSGILDCDMQTILLTGFSKNENTPDKIFPSIRDGITSAIHREKIYLFSWYFCCFRTIVYYSELILSPNYVAGNHLKKIIEGGLYFFQEENNSLHM</sequence>
<keyword evidence="3" id="KW-1185">Reference proteome</keyword>
<reference evidence="2" key="1">
    <citation type="submission" date="2022-06" db="EMBL/GenBank/DDBJ databases">
        <authorList>
            <consortium name="SYNGENTA / RWTH Aachen University"/>
        </authorList>
    </citation>
    <scope>NUCLEOTIDE SEQUENCE</scope>
</reference>
<evidence type="ECO:0000256" key="1">
    <source>
        <dbReference type="SAM" id="MobiDB-lite"/>
    </source>
</evidence>
<accession>A0AAV0AW01</accession>
<feature type="region of interest" description="Disordered" evidence="1">
    <location>
        <begin position="172"/>
        <end position="205"/>
    </location>
</feature>